<proteinExistence type="predicted"/>
<dbReference type="PANTHER" id="PTHR43762:SF1">
    <property type="entry name" value="D-ARABINONO-1,4-LACTONE OXIDASE"/>
    <property type="match status" value="1"/>
</dbReference>
<feature type="non-terminal residue" evidence="2">
    <location>
        <position position="241"/>
    </location>
</feature>
<sequence length="241" mass="26299">VKTIETTICGWSKSVCASSEVSFPESISDVCQVISKSKENKKSIAIRGAGFSYGDNALNRGGTVLCTEKMNDIIHFDSNTGEIVVQSGVTIEDVYLFCIKHGWLLPVMPGTRYVTIGGALGNNIHGKNCEQEGNIGEHVLSFKIVLSSEEVLECSREENSDIFYTAISGLGLIGVIVEITLKMKKVPSNYLHEQSRRTKSIEHLIDLYEETINQSDYSIATVDAISRGASLGKGVLHFGNF</sequence>
<protein>
    <recommendedName>
        <fullName evidence="1">FAD-binding PCMH-type domain-containing protein</fullName>
    </recommendedName>
</protein>
<name>A0A382MSH7_9ZZZZ</name>
<dbReference type="InterPro" id="IPR016169">
    <property type="entry name" value="FAD-bd_PCMH_sub2"/>
</dbReference>
<dbReference type="SUPFAM" id="SSF56176">
    <property type="entry name" value="FAD-binding/transporter-associated domain-like"/>
    <property type="match status" value="1"/>
</dbReference>
<dbReference type="Gene3D" id="3.30.465.10">
    <property type="match status" value="1"/>
</dbReference>
<gene>
    <name evidence="2" type="ORF">METZ01_LOCUS304212</name>
</gene>
<dbReference type="GO" id="GO:0071949">
    <property type="term" value="F:FAD binding"/>
    <property type="evidence" value="ECO:0007669"/>
    <property type="project" value="InterPro"/>
</dbReference>
<evidence type="ECO:0000313" key="2">
    <source>
        <dbReference type="EMBL" id="SVC51358.1"/>
    </source>
</evidence>
<dbReference type="PANTHER" id="PTHR43762">
    <property type="entry name" value="L-GULONOLACTONE OXIDASE"/>
    <property type="match status" value="1"/>
</dbReference>
<feature type="domain" description="FAD-binding PCMH-type" evidence="1">
    <location>
        <begin position="14"/>
        <end position="186"/>
    </location>
</feature>
<accession>A0A382MSH7</accession>
<dbReference type="InterPro" id="IPR036318">
    <property type="entry name" value="FAD-bd_PCMH-like_sf"/>
</dbReference>
<organism evidence="2">
    <name type="scientific">marine metagenome</name>
    <dbReference type="NCBI Taxonomy" id="408172"/>
    <lineage>
        <taxon>unclassified sequences</taxon>
        <taxon>metagenomes</taxon>
        <taxon>ecological metagenomes</taxon>
    </lineage>
</organism>
<dbReference type="EMBL" id="UINC01095349">
    <property type="protein sequence ID" value="SVC51358.1"/>
    <property type="molecule type" value="Genomic_DNA"/>
</dbReference>
<feature type="non-terminal residue" evidence="2">
    <location>
        <position position="1"/>
    </location>
</feature>
<dbReference type="Pfam" id="PF01565">
    <property type="entry name" value="FAD_binding_4"/>
    <property type="match status" value="1"/>
</dbReference>
<dbReference type="InterPro" id="IPR006094">
    <property type="entry name" value="Oxid_FAD_bind_N"/>
</dbReference>
<dbReference type="GO" id="GO:0016899">
    <property type="term" value="F:oxidoreductase activity, acting on the CH-OH group of donors, oxygen as acceptor"/>
    <property type="evidence" value="ECO:0007669"/>
    <property type="project" value="InterPro"/>
</dbReference>
<dbReference type="InterPro" id="IPR016166">
    <property type="entry name" value="FAD-bd_PCMH"/>
</dbReference>
<reference evidence="2" key="1">
    <citation type="submission" date="2018-05" db="EMBL/GenBank/DDBJ databases">
        <authorList>
            <person name="Lanie J.A."/>
            <person name="Ng W.-L."/>
            <person name="Kazmierczak K.M."/>
            <person name="Andrzejewski T.M."/>
            <person name="Davidsen T.M."/>
            <person name="Wayne K.J."/>
            <person name="Tettelin H."/>
            <person name="Glass J.I."/>
            <person name="Rusch D."/>
            <person name="Podicherti R."/>
            <person name="Tsui H.-C.T."/>
            <person name="Winkler M.E."/>
        </authorList>
    </citation>
    <scope>NUCLEOTIDE SEQUENCE</scope>
</reference>
<dbReference type="PROSITE" id="PS51387">
    <property type="entry name" value="FAD_PCMH"/>
    <property type="match status" value="1"/>
</dbReference>
<dbReference type="InterPro" id="IPR010031">
    <property type="entry name" value="FAD_lactone_oxidase-like"/>
</dbReference>
<dbReference type="AlphaFoldDB" id="A0A382MSH7"/>
<evidence type="ECO:0000259" key="1">
    <source>
        <dbReference type="PROSITE" id="PS51387"/>
    </source>
</evidence>